<evidence type="ECO:0000313" key="7">
    <source>
        <dbReference type="Proteomes" id="UP000028990"/>
    </source>
</evidence>
<evidence type="ECO:0000256" key="1">
    <source>
        <dbReference type="ARBA" id="ARBA00022563"/>
    </source>
</evidence>
<dbReference type="InterPro" id="IPR000559">
    <property type="entry name" value="Formate_THF_ligase"/>
</dbReference>
<keyword evidence="1" id="KW-0554">One-carbon metabolism</keyword>
<dbReference type="Gene3D" id="3.40.50.300">
    <property type="entry name" value="P-loop containing nucleotide triphosphate hydrolases"/>
    <property type="match status" value="1"/>
</dbReference>
<accession>A0A091EAY1</accession>
<dbReference type="Pfam" id="PF01268">
    <property type="entry name" value="FTHFS"/>
    <property type="match status" value="1"/>
</dbReference>
<keyword evidence="7" id="KW-1185">Reference proteome</keyword>
<dbReference type="AlphaFoldDB" id="A0A091EAY1"/>
<evidence type="ECO:0000313" key="6">
    <source>
        <dbReference type="EMBL" id="KFO32426.1"/>
    </source>
</evidence>
<dbReference type="GO" id="GO:0005524">
    <property type="term" value="F:ATP binding"/>
    <property type="evidence" value="ECO:0007669"/>
    <property type="project" value="UniProtKB-KW"/>
</dbReference>
<organism evidence="6 7">
    <name type="scientific">Fukomys damarensis</name>
    <name type="common">Damaraland mole rat</name>
    <name type="synonym">Cryptomys damarensis</name>
    <dbReference type="NCBI Taxonomy" id="885580"/>
    <lineage>
        <taxon>Eukaryota</taxon>
        <taxon>Metazoa</taxon>
        <taxon>Chordata</taxon>
        <taxon>Craniata</taxon>
        <taxon>Vertebrata</taxon>
        <taxon>Euteleostomi</taxon>
        <taxon>Mammalia</taxon>
        <taxon>Eutheria</taxon>
        <taxon>Euarchontoglires</taxon>
        <taxon>Glires</taxon>
        <taxon>Rodentia</taxon>
        <taxon>Hystricomorpha</taxon>
        <taxon>Bathyergidae</taxon>
        <taxon>Fukomys</taxon>
    </lineage>
</organism>
<dbReference type="GO" id="GO:0006730">
    <property type="term" value="P:one-carbon metabolic process"/>
    <property type="evidence" value="ECO:0007669"/>
    <property type="project" value="UniProtKB-KW"/>
</dbReference>
<evidence type="ECO:0000256" key="5">
    <source>
        <dbReference type="SAM" id="SignalP"/>
    </source>
</evidence>
<reference evidence="6 7" key="1">
    <citation type="submission" date="2013-11" db="EMBL/GenBank/DDBJ databases">
        <title>The Damaraland mole rat (Fukomys damarensis) genome and evolution of African mole rats.</title>
        <authorList>
            <person name="Gladyshev V.N."/>
            <person name="Fang X."/>
        </authorList>
    </citation>
    <scope>NUCLEOTIDE SEQUENCE [LARGE SCALE GENOMIC DNA]</scope>
    <source>
        <tissue evidence="6">Liver</tissue>
    </source>
</reference>
<dbReference type="GO" id="GO:0004329">
    <property type="term" value="F:formate-tetrahydrofolate ligase activity"/>
    <property type="evidence" value="ECO:0007669"/>
    <property type="project" value="InterPro"/>
</dbReference>
<proteinExistence type="predicted"/>
<name>A0A091EAY1_FUKDA</name>
<gene>
    <name evidence="6" type="ORF">H920_06169</name>
</gene>
<keyword evidence="4" id="KW-0067">ATP-binding</keyword>
<dbReference type="InterPro" id="IPR027417">
    <property type="entry name" value="P-loop_NTPase"/>
</dbReference>
<keyword evidence="5" id="KW-0732">Signal</keyword>
<dbReference type="EMBL" id="KN122169">
    <property type="protein sequence ID" value="KFO32426.1"/>
    <property type="molecule type" value="Genomic_DNA"/>
</dbReference>
<evidence type="ECO:0000256" key="2">
    <source>
        <dbReference type="ARBA" id="ARBA00022598"/>
    </source>
</evidence>
<keyword evidence="2" id="KW-0436">Ligase</keyword>
<keyword evidence="3" id="KW-0547">Nucleotide-binding</keyword>
<dbReference type="Proteomes" id="UP000028990">
    <property type="component" value="Unassembled WGS sequence"/>
</dbReference>
<dbReference type="SUPFAM" id="SSF52540">
    <property type="entry name" value="P-loop containing nucleoside triphosphate hydrolases"/>
    <property type="match status" value="1"/>
</dbReference>
<protein>
    <submittedName>
        <fullName evidence="6">Monofunctional C1-tetrahydrofolate synthase, mitochondrial</fullName>
    </submittedName>
</protein>
<evidence type="ECO:0000256" key="3">
    <source>
        <dbReference type="ARBA" id="ARBA00022741"/>
    </source>
</evidence>
<feature type="chain" id="PRO_5001873942" evidence="5">
    <location>
        <begin position="23"/>
        <end position="227"/>
    </location>
</feature>
<feature type="signal peptide" evidence="5">
    <location>
        <begin position="1"/>
        <end position="22"/>
    </location>
</feature>
<evidence type="ECO:0000256" key="4">
    <source>
        <dbReference type="ARBA" id="ARBA00022840"/>
    </source>
</evidence>
<sequence length="227" mass="24583">MGNATWPWLLWLLPMLTVLMKGTIKPNLMWVFKGTPTSLYTEMSPFPNIAHGNFTVLTDKILLKLLGEETFAVTDAVLGADIGVEKFFNIECQASSLGHIPAVLADTVQALKMGGGGLCLTAGVPLRKEYTEQNTPLLADGCCNLQKQIQITQPLRVPVVVVLNVFKTDTCTKTDLVSELPRHDSAFGMVSCSHWSAGGKGSVDGAGAGAVRETANKRSHFQFLYNE</sequence>